<dbReference type="Pfam" id="PF01261">
    <property type="entry name" value="AP_endonuc_2"/>
    <property type="match status" value="1"/>
</dbReference>
<dbReference type="SUPFAM" id="SSF51658">
    <property type="entry name" value="Xylose isomerase-like"/>
    <property type="match status" value="1"/>
</dbReference>
<comment type="caution">
    <text evidence="4">The sequence shown here is derived from an EMBL/GenBank/DDBJ whole genome shotgun (WGS) entry which is preliminary data.</text>
</comment>
<gene>
    <name evidence="4" type="ORF">GCM10008096_12590</name>
</gene>
<dbReference type="InterPro" id="IPR050312">
    <property type="entry name" value="IolE/XylAMocC-like"/>
</dbReference>
<dbReference type="EMBL" id="BMXK01000005">
    <property type="protein sequence ID" value="GHD04808.1"/>
    <property type="molecule type" value="Genomic_DNA"/>
</dbReference>
<evidence type="ECO:0000256" key="1">
    <source>
        <dbReference type="ARBA" id="ARBA00023277"/>
    </source>
</evidence>
<feature type="chain" id="PRO_5045904784" description="Xylose isomerase-like TIM barrel domain-containing protein" evidence="2">
    <location>
        <begin position="40"/>
        <end position="318"/>
    </location>
</feature>
<dbReference type="PANTHER" id="PTHR12110">
    <property type="entry name" value="HYDROXYPYRUVATE ISOMERASE"/>
    <property type="match status" value="1"/>
</dbReference>
<evidence type="ECO:0000313" key="5">
    <source>
        <dbReference type="Proteomes" id="UP000642819"/>
    </source>
</evidence>
<protein>
    <recommendedName>
        <fullName evidence="3">Xylose isomerase-like TIM barrel domain-containing protein</fullName>
    </recommendedName>
</protein>
<feature type="signal peptide" evidence="2">
    <location>
        <begin position="1"/>
        <end position="39"/>
    </location>
</feature>
<proteinExistence type="predicted"/>
<evidence type="ECO:0000313" key="4">
    <source>
        <dbReference type="EMBL" id="GHD04808.1"/>
    </source>
</evidence>
<accession>A0ABQ3GHU2</accession>
<keyword evidence="1" id="KW-0119">Carbohydrate metabolism</keyword>
<dbReference type="Gene3D" id="3.20.20.150">
    <property type="entry name" value="Divalent-metal-dependent TIM barrel enzymes"/>
    <property type="match status" value="1"/>
</dbReference>
<dbReference type="RefSeq" id="WP_189349296.1">
    <property type="nucleotide sequence ID" value="NZ_BMXK01000005.1"/>
</dbReference>
<name>A0ABQ3GHU2_9MICC</name>
<keyword evidence="5" id="KW-1185">Reference proteome</keyword>
<evidence type="ECO:0000256" key="2">
    <source>
        <dbReference type="SAM" id="SignalP"/>
    </source>
</evidence>
<sequence>MRRIHPHPERSGRKAARGLVAAATLAVAAGALLGGPAAAAPATAAAAGDAASQCSGRGIPANKISIQMFSYFGWGREAGTEAVLAELEEIGYQNIEPFGGTYEGRTADEFRALLDQYGLKAPTSHGSTGEAQFDETIAYAKTLGQKYMGSGGSASPGIGSLEDTLATAEALDRLGERSKKSGTGKIFVHNHQSEFTTRYADPETGESKSAWELLAENTDPRYVTFQLDVLWAADAGVDVAQLIEEHGDRIELLHVKDGLLNGAERAIPTDVGEGEIEWAPILDAAHGKVKYYVVERDGAPATAEFAEDSFDFLTCYSY</sequence>
<keyword evidence="2" id="KW-0732">Signal</keyword>
<dbReference type="InterPro" id="IPR013022">
    <property type="entry name" value="Xyl_isomerase-like_TIM-brl"/>
</dbReference>
<reference evidence="5" key="1">
    <citation type="journal article" date="2019" name="Int. J. Syst. Evol. Microbiol.">
        <title>The Global Catalogue of Microorganisms (GCM) 10K type strain sequencing project: providing services to taxonomists for standard genome sequencing and annotation.</title>
        <authorList>
            <consortium name="The Broad Institute Genomics Platform"/>
            <consortium name="The Broad Institute Genome Sequencing Center for Infectious Disease"/>
            <person name="Wu L."/>
            <person name="Ma J."/>
        </authorList>
    </citation>
    <scope>NUCLEOTIDE SEQUENCE [LARGE SCALE GENOMIC DNA]</scope>
    <source>
        <strain evidence="5">KCTC 19466</strain>
    </source>
</reference>
<dbReference type="InterPro" id="IPR036237">
    <property type="entry name" value="Xyl_isomerase-like_sf"/>
</dbReference>
<evidence type="ECO:0000259" key="3">
    <source>
        <dbReference type="Pfam" id="PF01261"/>
    </source>
</evidence>
<organism evidence="4 5">
    <name type="scientific">Zhihengliuella salsuginis</name>
    <dbReference type="NCBI Taxonomy" id="578222"/>
    <lineage>
        <taxon>Bacteria</taxon>
        <taxon>Bacillati</taxon>
        <taxon>Actinomycetota</taxon>
        <taxon>Actinomycetes</taxon>
        <taxon>Micrococcales</taxon>
        <taxon>Micrococcaceae</taxon>
        <taxon>Zhihengliuella</taxon>
    </lineage>
</organism>
<feature type="domain" description="Xylose isomerase-like TIM barrel" evidence="3">
    <location>
        <begin position="85"/>
        <end position="288"/>
    </location>
</feature>
<dbReference type="PANTHER" id="PTHR12110:SF41">
    <property type="entry name" value="INOSOSE DEHYDRATASE"/>
    <property type="match status" value="1"/>
</dbReference>
<dbReference type="Proteomes" id="UP000642819">
    <property type="component" value="Unassembled WGS sequence"/>
</dbReference>